<organism evidence="2 3">
    <name type="scientific">Entomospira nematocerorum</name>
    <dbReference type="NCBI Taxonomy" id="2719987"/>
    <lineage>
        <taxon>Bacteria</taxon>
        <taxon>Pseudomonadati</taxon>
        <taxon>Spirochaetota</taxon>
        <taxon>Spirochaetia</taxon>
        <taxon>Spirochaetales</taxon>
        <taxon>Spirochaetaceae</taxon>
        <taxon>Entomospira</taxon>
    </lineage>
</organism>
<sequence length="192" mass="22014">MVDIIKIWGKYVFLAIIVFLIGLSIRLIVAYGSHTQYVQINRLPSNNSRLEKISQGYRNKIDATPIMKDQEVYQNFLHSTMEEKRILIASHLGFSANGLKKTTVGDYFTAKRLEITILDMKLNGTSASASGLDRLAKATGIDKEELEEKILFAYKMHSIDNYYKIYPNLASVEWEIFIQSQELNQILQDFPD</sequence>
<name>A0A968GDX4_9SPIO</name>
<dbReference type="EMBL" id="JAATLK010000001">
    <property type="protein sequence ID" value="NIZ46510.1"/>
    <property type="molecule type" value="Genomic_DNA"/>
</dbReference>
<keyword evidence="1" id="KW-0812">Transmembrane</keyword>
<evidence type="ECO:0000313" key="2">
    <source>
        <dbReference type="EMBL" id="NIZ46510.1"/>
    </source>
</evidence>
<dbReference type="Proteomes" id="UP000752013">
    <property type="component" value="Unassembled WGS sequence"/>
</dbReference>
<dbReference type="RefSeq" id="WP_167702968.1">
    <property type="nucleotide sequence ID" value="NZ_CP118168.1"/>
</dbReference>
<keyword evidence="1" id="KW-0472">Membrane</keyword>
<reference evidence="2" key="1">
    <citation type="submission" date="2020-03" db="EMBL/GenBank/DDBJ databases">
        <title>Spirochaetal bacteria isolated from arthropods constitute a novel genus Entomospira genus novum within the order Spirochaetales.</title>
        <authorList>
            <person name="Grana-Miraglia L."/>
            <person name="Sikutova S."/>
            <person name="Fingerle V."/>
            <person name="Sing A."/>
            <person name="Castillo-Ramirez S."/>
            <person name="Margos G."/>
            <person name="Rudolf I."/>
        </authorList>
    </citation>
    <scope>NUCLEOTIDE SEQUENCE</scope>
    <source>
        <strain evidence="2">BR208</strain>
    </source>
</reference>
<keyword evidence="1" id="KW-1133">Transmembrane helix</keyword>
<keyword evidence="3" id="KW-1185">Reference proteome</keyword>
<comment type="caution">
    <text evidence="2">The sequence shown here is derived from an EMBL/GenBank/DDBJ whole genome shotgun (WGS) entry which is preliminary data.</text>
</comment>
<proteinExistence type="predicted"/>
<evidence type="ECO:0000313" key="3">
    <source>
        <dbReference type="Proteomes" id="UP000752013"/>
    </source>
</evidence>
<gene>
    <name evidence="2" type="ORF">HCT46_01015</name>
</gene>
<feature type="transmembrane region" description="Helical" evidence="1">
    <location>
        <begin position="12"/>
        <end position="32"/>
    </location>
</feature>
<dbReference type="AlphaFoldDB" id="A0A968GDX4"/>
<accession>A0A968GDX4</accession>
<evidence type="ECO:0000256" key="1">
    <source>
        <dbReference type="SAM" id="Phobius"/>
    </source>
</evidence>
<protein>
    <submittedName>
        <fullName evidence="2">Uncharacterized protein</fullName>
    </submittedName>
</protein>